<evidence type="ECO:0000313" key="3">
    <source>
        <dbReference type="Proteomes" id="UP001642484"/>
    </source>
</evidence>
<gene>
    <name evidence="1" type="ORF">CCMP2556_LOCUS37189</name>
    <name evidence="2" type="ORF">CCMP2556_LOCUS37567</name>
</gene>
<dbReference type="EMBL" id="CAXAMN010023139">
    <property type="protein sequence ID" value="CAK9075519.1"/>
    <property type="molecule type" value="Genomic_DNA"/>
</dbReference>
<name>A0ABP0PL53_9DINO</name>
<dbReference type="Proteomes" id="UP001642484">
    <property type="component" value="Unassembled WGS sequence"/>
</dbReference>
<evidence type="ECO:0000313" key="2">
    <source>
        <dbReference type="EMBL" id="CAK9076252.1"/>
    </source>
</evidence>
<protein>
    <submittedName>
        <fullName evidence="2">Uncharacterized protein</fullName>
    </submittedName>
</protein>
<sequence length="307" mass="33857">MARCKAIDVELEPEECAHLMAMRLIRGAVAEDCDVSKEMLKHDGCYEMEDDVLSLNGDSEDEGELVHFACGLASGALKQAMQLDLAKASWAAVQENTADFHEVRGFRDEEEEDDDFQEVHNTETGEFEVLASQNLTGTVLEVENSPADQVEMLRQEARDLLLKAAGNGRLAAVFKQRSSKAETSEPIPSIPGSKAPTVFECELQPHTRTMHKISSAPTLKRQPSAQLLQEVGAPLEPFAQLKLAWYMAGSPSKSLRQKELLSLPADYRGLQKLHSLTTQGDFLPRCASLGSLKKALPPLRPFRSTRP</sequence>
<keyword evidence="3" id="KW-1185">Reference proteome</keyword>
<reference evidence="2 3" key="1">
    <citation type="submission" date="2024-02" db="EMBL/GenBank/DDBJ databases">
        <authorList>
            <person name="Chen Y."/>
            <person name="Shah S."/>
            <person name="Dougan E. K."/>
            <person name="Thang M."/>
            <person name="Chan C."/>
        </authorList>
    </citation>
    <scope>NUCLEOTIDE SEQUENCE [LARGE SCALE GENOMIC DNA]</scope>
</reference>
<dbReference type="EMBL" id="CAXAMN010023250">
    <property type="protein sequence ID" value="CAK9076252.1"/>
    <property type="molecule type" value="Genomic_DNA"/>
</dbReference>
<organism evidence="2 3">
    <name type="scientific">Durusdinium trenchii</name>
    <dbReference type="NCBI Taxonomy" id="1381693"/>
    <lineage>
        <taxon>Eukaryota</taxon>
        <taxon>Sar</taxon>
        <taxon>Alveolata</taxon>
        <taxon>Dinophyceae</taxon>
        <taxon>Suessiales</taxon>
        <taxon>Symbiodiniaceae</taxon>
        <taxon>Durusdinium</taxon>
    </lineage>
</organism>
<accession>A0ABP0PL53</accession>
<proteinExistence type="predicted"/>
<comment type="caution">
    <text evidence="2">The sequence shown here is derived from an EMBL/GenBank/DDBJ whole genome shotgun (WGS) entry which is preliminary data.</text>
</comment>
<evidence type="ECO:0000313" key="1">
    <source>
        <dbReference type="EMBL" id="CAK9075519.1"/>
    </source>
</evidence>